<evidence type="ECO:0000313" key="4">
    <source>
        <dbReference type="Proteomes" id="UP000789390"/>
    </source>
</evidence>
<protein>
    <recommendedName>
        <fullName evidence="5">RIIa domain-containing protein</fullName>
    </recommendedName>
</protein>
<sequence length="1546" mass="176377">MNQASLLCHKMKIPDTLDHLLYCLTKEILCKQPENVYEFAGDFFHQLVEERNGKSHAGSYSSSLKPSSSRKVSSGIIFNEENEEIDDFEKELQTLNEDKIEKEENISPPPTFDESMSDRDSSPVTIAAVVTSKTLESPRNIICTSISIPTSDVLPETLSNFEEISDLFDPNCHTNSSASNVLHSNPETPPEPSDEVSDEMNLAAIQIQSAYRGHRARRDMATNKNVKIDTMDSSTEFAEINELKQEFVRFEVEETESEEINEVDKAKGIDVVEKIEDVDVACTVEQISFNDEMCNSFILEESERMNKGETDNIEDQFEAQQIKQFAKKMSEEDINDPINYSVEKNEGDKVIQTNIFDSNSTNDFRSETKQTLSTEAIDNVMLDHRNSEIEIEFQESESLAIPGCIEEIEAISEINEREEAEFETRTDNLSEILEDNEGIPEKEICNVQVAEGYQQMENLNIEIPEDKDDLEKMKIGYDSEELVKNLEEKLEDNAPLPEEQDEHSIRILDPLEGNMYVQCQEISTDNGIAAFTEENFEFQKPVDFDEESKECYHSDQSPCEEKILSNHTLNEKEGYFNQSSCSDSNTVSDTKLINHHNPSANTFINHEEGYKGKTEEEKSSEIIMDISEEIDEEDIASKEEILKKSAFAPSQEENGSNLSDHFADFSYNAKHLEDGNTILETNNIAINDREDCNLLEDKKDKTLDVELDNQQDIRDLSETENDFKVEKEIGNEMFEEGDQAASNDDEEEIWNKLQKDIELEEQQQSLAAIKIQSAFRGYQTRKDLNLNSDIKHDIGNKTDIPQTTTNDSEENYSGDKTQDFALESPLDESLKKNDNSDEGLSEALAELTETIASVALFMTDTTQHNTVSQCLEDNTDIKESNQNLVNDDEEDIAQAIVNTNEVNDVAESNGNRIIIIEDDKESTTNSDKEKTDTHTVLNEITINDTETSDPEVIFELYVESNETTNDGLLESYWQPKEDYGLSQPLNYNNIETKKDLTLKTSIENEQENAAATKIQAGYRGYQDRKRLKYSKDKNEPVFESGVMKNGQSLHSTEAACLFESQELDHVNHLNLTSIELENVAATKIQATYRGHQDRKRTKHLKDQITSSATVAIEETQMVQVTIPNRSDKLTLQTQPSIELQNAAATKIQATFRGHQDRKFTKHLKDQIINPEICEIEKTHIIENEIESKYLQKTEQNLTWTEEENAAAIKIQAGYRGHQDRKRIKHLKGEIIIIPEVTYNEEIPDFDETTGLCSYNKIAESNKNLTELENAAATKIQAGYRGHQDRKRVKHLRHQDTNSNVDIDETQLEKAKQINRPHPDEFIFQNEQNVNFIEIQNAAATKIQAGYRGYQDRKRVQLLKDEININYVFNDDESQNDNGMIQSDSEKMRNIQFTQPSVIFELENAAAKKIQSGYRSHRDRKRAKHFNDNVTNPSSMNITTQFDTATDIMLYNFDQNKQAQSYLTSSTELEEFAATKIQASYRGYQDRKRVKNLKDQITQFIHNIQPNLTSIELENAAAITIQSAYRGHKDRKHLKLNNSASALQPQK</sequence>
<feature type="coiled-coil region" evidence="1">
    <location>
        <begin position="78"/>
        <end position="105"/>
    </location>
</feature>
<dbReference type="SUPFAM" id="SSF52540">
    <property type="entry name" value="P-loop containing nucleoside triphosphate hydrolases"/>
    <property type="match status" value="3"/>
</dbReference>
<feature type="region of interest" description="Disordered" evidence="2">
    <location>
        <begin position="175"/>
        <end position="196"/>
    </location>
</feature>
<gene>
    <name evidence="3" type="ORF">DGAL_LOCUS1732</name>
</gene>
<keyword evidence="4" id="KW-1185">Reference proteome</keyword>
<dbReference type="PROSITE" id="PS50096">
    <property type="entry name" value="IQ"/>
    <property type="match status" value="11"/>
</dbReference>
<feature type="region of interest" description="Disordered" evidence="2">
    <location>
        <begin position="597"/>
        <end position="618"/>
    </location>
</feature>
<keyword evidence="1" id="KW-0175">Coiled coil</keyword>
<dbReference type="OrthoDB" id="252964at2759"/>
<evidence type="ECO:0000256" key="2">
    <source>
        <dbReference type="SAM" id="MobiDB-lite"/>
    </source>
</evidence>
<feature type="compositionally biased region" description="Polar residues" evidence="2">
    <location>
        <begin position="175"/>
        <end position="186"/>
    </location>
</feature>
<dbReference type="Gene3D" id="1.20.890.10">
    <property type="entry name" value="cAMP-dependent protein kinase regulatory subunit, dimerization-anchoring domain"/>
    <property type="match status" value="1"/>
</dbReference>
<dbReference type="SMART" id="SM00015">
    <property type="entry name" value="IQ"/>
    <property type="match status" value="11"/>
</dbReference>
<evidence type="ECO:0000313" key="3">
    <source>
        <dbReference type="EMBL" id="CAH0099585.1"/>
    </source>
</evidence>
<feature type="region of interest" description="Disordered" evidence="2">
    <location>
        <begin position="789"/>
        <end position="816"/>
    </location>
</feature>
<dbReference type="InterPro" id="IPR000048">
    <property type="entry name" value="IQ_motif_EF-hand-BS"/>
</dbReference>
<name>A0A8J2WAR5_9CRUS</name>
<reference evidence="3" key="1">
    <citation type="submission" date="2021-11" db="EMBL/GenBank/DDBJ databases">
        <authorList>
            <person name="Schell T."/>
        </authorList>
    </citation>
    <scope>NUCLEOTIDE SEQUENCE</scope>
    <source>
        <strain evidence="3">M5</strain>
    </source>
</reference>
<dbReference type="EMBL" id="CAKKLH010000022">
    <property type="protein sequence ID" value="CAH0099585.1"/>
    <property type="molecule type" value="Genomic_DNA"/>
</dbReference>
<dbReference type="Gene3D" id="1.20.5.190">
    <property type="match status" value="5"/>
</dbReference>
<dbReference type="InterPro" id="IPR047579">
    <property type="entry name" value="DD_CABYR_SP17"/>
</dbReference>
<feature type="compositionally biased region" description="Basic and acidic residues" evidence="2">
    <location>
        <begin position="605"/>
        <end position="618"/>
    </location>
</feature>
<comment type="caution">
    <text evidence="3">The sequence shown here is derived from an EMBL/GenBank/DDBJ whole genome shotgun (WGS) entry which is preliminary data.</text>
</comment>
<dbReference type="InterPro" id="IPR027417">
    <property type="entry name" value="P-loop_NTPase"/>
</dbReference>
<proteinExistence type="predicted"/>
<evidence type="ECO:0000256" key="1">
    <source>
        <dbReference type="SAM" id="Coils"/>
    </source>
</evidence>
<dbReference type="SUPFAM" id="SSF47391">
    <property type="entry name" value="Dimerization-anchoring domain of cAMP-dependent PK regulatory subunit"/>
    <property type="match status" value="1"/>
</dbReference>
<dbReference type="GO" id="GO:0005516">
    <property type="term" value="F:calmodulin binding"/>
    <property type="evidence" value="ECO:0007669"/>
    <property type="project" value="TreeGrafter"/>
</dbReference>
<dbReference type="Pfam" id="PF00612">
    <property type="entry name" value="IQ"/>
    <property type="match status" value="11"/>
</dbReference>
<dbReference type="CDD" id="cd23767">
    <property type="entry name" value="IQCD"/>
    <property type="match status" value="10"/>
</dbReference>
<dbReference type="CDD" id="cd12100">
    <property type="entry name" value="DD_CABYR_SP17"/>
    <property type="match status" value="1"/>
</dbReference>
<dbReference type="PANTHER" id="PTHR10699">
    <property type="entry name" value="NEUROMODULIN"/>
    <property type="match status" value="1"/>
</dbReference>
<organism evidence="3 4">
    <name type="scientific">Daphnia galeata</name>
    <dbReference type="NCBI Taxonomy" id="27404"/>
    <lineage>
        <taxon>Eukaryota</taxon>
        <taxon>Metazoa</taxon>
        <taxon>Ecdysozoa</taxon>
        <taxon>Arthropoda</taxon>
        <taxon>Crustacea</taxon>
        <taxon>Branchiopoda</taxon>
        <taxon>Diplostraca</taxon>
        <taxon>Cladocera</taxon>
        <taxon>Anomopoda</taxon>
        <taxon>Daphniidae</taxon>
        <taxon>Daphnia</taxon>
    </lineage>
</organism>
<accession>A0A8J2WAR5</accession>
<dbReference type="Proteomes" id="UP000789390">
    <property type="component" value="Unassembled WGS sequence"/>
</dbReference>
<dbReference type="PANTHER" id="PTHR10699:SF11">
    <property type="entry name" value="IGLOO, ISOFORM A"/>
    <property type="match status" value="1"/>
</dbReference>
<evidence type="ECO:0008006" key="5">
    <source>
        <dbReference type="Google" id="ProtNLM"/>
    </source>
</evidence>